<feature type="non-terminal residue" evidence="2">
    <location>
        <position position="1"/>
    </location>
</feature>
<reference evidence="2" key="1">
    <citation type="journal article" date="2018" name="Genome Biol.">
        <title>SKESA: strategic k-mer extension for scrupulous assemblies.</title>
        <authorList>
            <person name="Souvorov A."/>
            <person name="Agarwala R."/>
            <person name="Lipman D.J."/>
        </authorList>
    </citation>
    <scope>NUCLEOTIDE SEQUENCE</scope>
    <source>
        <strain evidence="2">N26921</strain>
    </source>
</reference>
<evidence type="ECO:0000259" key="1">
    <source>
        <dbReference type="PROSITE" id="PS50994"/>
    </source>
</evidence>
<protein>
    <submittedName>
        <fullName evidence="2">DDE-type integrase/transposase/recombinase</fullName>
    </submittedName>
</protein>
<dbReference type="InterPro" id="IPR036397">
    <property type="entry name" value="RNaseH_sf"/>
</dbReference>
<organism evidence="2">
    <name type="scientific">Salmonella enterica subsp. enterica serovar Typhimurium var. 5-</name>
    <dbReference type="NCBI Taxonomy" id="1620419"/>
    <lineage>
        <taxon>Bacteria</taxon>
        <taxon>Pseudomonadati</taxon>
        <taxon>Pseudomonadota</taxon>
        <taxon>Gammaproteobacteria</taxon>
        <taxon>Enterobacterales</taxon>
        <taxon>Enterobacteriaceae</taxon>
        <taxon>Salmonella</taxon>
    </lineage>
</organism>
<dbReference type="AlphaFoldDB" id="A0A740TTE7"/>
<dbReference type="EMBL" id="DAATVL010000128">
    <property type="protein sequence ID" value="HAF0292682.1"/>
    <property type="molecule type" value="Genomic_DNA"/>
</dbReference>
<name>A0A740TTE7_SALTM</name>
<dbReference type="SUPFAM" id="SSF53098">
    <property type="entry name" value="Ribonuclease H-like"/>
    <property type="match status" value="1"/>
</dbReference>
<dbReference type="PANTHER" id="PTHR46889">
    <property type="entry name" value="TRANSPOSASE INSF FOR INSERTION SEQUENCE IS3B-RELATED"/>
    <property type="match status" value="1"/>
</dbReference>
<accession>A0A740TTE7</accession>
<dbReference type="PANTHER" id="PTHR46889:SF4">
    <property type="entry name" value="TRANSPOSASE INSO FOR INSERTION SEQUENCE ELEMENT IS911B-RELATED"/>
    <property type="match status" value="1"/>
</dbReference>
<evidence type="ECO:0000313" key="2">
    <source>
        <dbReference type="EMBL" id="HAF0292682.1"/>
    </source>
</evidence>
<dbReference type="Gene3D" id="3.30.420.10">
    <property type="entry name" value="Ribonuclease H-like superfamily/Ribonuclease H"/>
    <property type="match status" value="1"/>
</dbReference>
<gene>
    <name evidence="2" type="ORF">G9C53_005095</name>
</gene>
<dbReference type="GO" id="GO:0003676">
    <property type="term" value="F:nucleic acid binding"/>
    <property type="evidence" value="ECO:0007669"/>
    <property type="project" value="InterPro"/>
</dbReference>
<proteinExistence type="predicted"/>
<reference evidence="2" key="2">
    <citation type="submission" date="2018-07" db="EMBL/GenBank/DDBJ databases">
        <authorList>
            <consortium name="NCBI Pathogen Detection Project"/>
        </authorList>
    </citation>
    <scope>NUCLEOTIDE SEQUENCE</scope>
    <source>
        <strain evidence="2">N26921</strain>
    </source>
</reference>
<feature type="domain" description="Integrase catalytic" evidence="1">
    <location>
        <begin position="1"/>
        <end position="97"/>
    </location>
</feature>
<dbReference type="Pfam" id="PF13683">
    <property type="entry name" value="rve_3"/>
    <property type="match status" value="1"/>
</dbReference>
<comment type="caution">
    <text evidence="2">The sequence shown here is derived from an EMBL/GenBank/DDBJ whole genome shotgun (WGS) entry which is preliminary data.</text>
</comment>
<dbReference type="InterPro" id="IPR012337">
    <property type="entry name" value="RNaseH-like_sf"/>
</dbReference>
<dbReference type="PROSITE" id="PS50994">
    <property type="entry name" value="INTEGRASE"/>
    <property type="match status" value="1"/>
</dbReference>
<dbReference type="InterPro" id="IPR001584">
    <property type="entry name" value="Integrase_cat-core"/>
</dbReference>
<dbReference type="InterPro" id="IPR050900">
    <property type="entry name" value="Transposase_IS3/IS150/IS904"/>
</dbReference>
<dbReference type="GO" id="GO:0015074">
    <property type="term" value="P:DNA integration"/>
    <property type="evidence" value="ECO:0007669"/>
    <property type="project" value="InterPro"/>
</dbReference>
<sequence>ESILHSDQGFHYTHPKFQQMVKSLGLTQSMSRKGNCWDNAPMESFFGHFKDLAEYKSCKNLREVRKEVSRVIEEYNHHRYQWGLNKMTPVQYRSHLMAA</sequence>